<dbReference type="PROSITE" id="PS50949">
    <property type="entry name" value="HTH_GNTR"/>
    <property type="match status" value="1"/>
</dbReference>
<dbReference type="InterPro" id="IPR011711">
    <property type="entry name" value="GntR_C"/>
</dbReference>
<dbReference type="InterPro" id="IPR008920">
    <property type="entry name" value="TF_FadR/GntR_C"/>
</dbReference>
<sequence length="248" mass="27288">MGRLSDQVVAQLRQAIVHEEYAPGSRLPTAEALAESLGVSRSVVRDALRTLSSMGLVEVRQGHGIFVAVPRDDILSTALTLRMQRSEITIGEVLAARVTLESTLAAEAARVRDPGALRPMRGHLRRFEDAVRAEDWPTAHQEHLQLHLSIIRVLRLPALELLIEPLQELIIVSSIPPDPQSGEQWGIGSHDAIVEALESGDPEAARVAVRDHFRYAESPPYRDYGRTLFRDARSALGQQVEAGTTLPI</sequence>
<name>A0A3L8R8B7_STRRN</name>
<dbReference type="Pfam" id="PF07729">
    <property type="entry name" value="FCD"/>
    <property type="match status" value="1"/>
</dbReference>
<keyword evidence="1" id="KW-0805">Transcription regulation</keyword>
<dbReference type="PRINTS" id="PR00035">
    <property type="entry name" value="HTHGNTR"/>
</dbReference>
<dbReference type="EMBL" id="QYCY01000002">
    <property type="protein sequence ID" value="RLV76025.1"/>
    <property type="molecule type" value="Genomic_DNA"/>
</dbReference>
<evidence type="ECO:0000313" key="5">
    <source>
        <dbReference type="EMBL" id="RLV76025.1"/>
    </source>
</evidence>
<keyword evidence="2" id="KW-0238">DNA-binding</keyword>
<dbReference type="InterPro" id="IPR000524">
    <property type="entry name" value="Tscrpt_reg_HTH_GntR"/>
</dbReference>
<evidence type="ECO:0000256" key="3">
    <source>
        <dbReference type="ARBA" id="ARBA00023163"/>
    </source>
</evidence>
<dbReference type="RefSeq" id="WP_121825959.1">
    <property type="nucleotide sequence ID" value="NZ_CP085193.1"/>
</dbReference>
<dbReference type="STRING" id="1343740.M271_01270"/>
<dbReference type="AlphaFoldDB" id="A0A3L8R8B7"/>
<reference evidence="5 6" key="1">
    <citation type="journal article" date="2018" name="J. Biol. Chem.">
        <title>Discovery of the actinoplanic acid pathway in Streptomyces rapamycinicus reveals a genetically conserved synergism with rapamycin.</title>
        <authorList>
            <person name="Mrak P."/>
            <person name="Krastel P."/>
            <person name="Pivk Lukancic P."/>
            <person name="Tao J."/>
            <person name="Pistorius D."/>
            <person name="Moore C.M."/>
        </authorList>
    </citation>
    <scope>NUCLEOTIDE SEQUENCE [LARGE SCALE GENOMIC DNA]</scope>
    <source>
        <strain evidence="5 6">NRRL 5491</strain>
    </source>
</reference>
<feature type="domain" description="HTH gntR-type" evidence="4">
    <location>
        <begin position="2"/>
        <end position="70"/>
    </location>
</feature>
<evidence type="ECO:0000259" key="4">
    <source>
        <dbReference type="PROSITE" id="PS50949"/>
    </source>
</evidence>
<protein>
    <recommendedName>
        <fullName evidence="4">HTH gntR-type domain-containing protein</fullName>
    </recommendedName>
</protein>
<dbReference type="SMART" id="SM00895">
    <property type="entry name" value="FCD"/>
    <property type="match status" value="1"/>
</dbReference>
<dbReference type="PANTHER" id="PTHR43537">
    <property type="entry name" value="TRANSCRIPTIONAL REGULATOR, GNTR FAMILY"/>
    <property type="match status" value="1"/>
</dbReference>
<accession>A0A3L8R8B7</accession>
<keyword evidence="3" id="KW-0804">Transcription</keyword>
<comment type="caution">
    <text evidence="5">The sequence shown here is derived from an EMBL/GenBank/DDBJ whole genome shotgun (WGS) entry which is preliminary data.</text>
</comment>
<gene>
    <name evidence="5" type="ORF">D3C57_142405</name>
</gene>
<dbReference type="Pfam" id="PF00392">
    <property type="entry name" value="GntR"/>
    <property type="match status" value="1"/>
</dbReference>
<dbReference type="SMART" id="SM00345">
    <property type="entry name" value="HTH_GNTR"/>
    <property type="match status" value="1"/>
</dbReference>
<dbReference type="Proteomes" id="UP000281594">
    <property type="component" value="Unassembled WGS sequence"/>
</dbReference>
<organism evidence="5 6">
    <name type="scientific">Streptomyces rapamycinicus (strain ATCC 29253 / DSM 41530 / NRRL 5491 / AYB-994)</name>
    <name type="common">Streptomyces hygroscopicus (strain ATCC 29253)</name>
    <dbReference type="NCBI Taxonomy" id="1343740"/>
    <lineage>
        <taxon>Bacteria</taxon>
        <taxon>Bacillati</taxon>
        <taxon>Actinomycetota</taxon>
        <taxon>Actinomycetes</taxon>
        <taxon>Kitasatosporales</taxon>
        <taxon>Streptomycetaceae</taxon>
        <taxon>Streptomyces</taxon>
        <taxon>Streptomyces violaceusniger group</taxon>
    </lineage>
</organism>
<dbReference type="SUPFAM" id="SSF48008">
    <property type="entry name" value="GntR ligand-binding domain-like"/>
    <property type="match status" value="1"/>
</dbReference>
<evidence type="ECO:0000256" key="1">
    <source>
        <dbReference type="ARBA" id="ARBA00023015"/>
    </source>
</evidence>
<dbReference type="InterPro" id="IPR036390">
    <property type="entry name" value="WH_DNA-bd_sf"/>
</dbReference>
<evidence type="ECO:0000313" key="6">
    <source>
        <dbReference type="Proteomes" id="UP000281594"/>
    </source>
</evidence>
<proteinExistence type="predicted"/>
<dbReference type="PANTHER" id="PTHR43537:SF5">
    <property type="entry name" value="UXU OPERON TRANSCRIPTIONAL REGULATOR"/>
    <property type="match status" value="1"/>
</dbReference>
<dbReference type="Gene3D" id="1.20.120.530">
    <property type="entry name" value="GntR ligand-binding domain-like"/>
    <property type="match status" value="1"/>
</dbReference>
<dbReference type="CDD" id="cd07377">
    <property type="entry name" value="WHTH_GntR"/>
    <property type="match status" value="1"/>
</dbReference>
<dbReference type="InterPro" id="IPR036388">
    <property type="entry name" value="WH-like_DNA-bd_sf"/>
</dbReference>
<evidence type="ECO:0000256" key="2">
    <source>
        <dbReference type="ARBA" id="ARBA00023125"/>
    </source>
</evidence>
<dbReference type="SUPFAM" id="SSF46785">
    <property type="entry name" value="Winged helix' DNA-binding domain"/>
    <property type="match status" value="1"/>
</dbReference>
<dbReference type="Gene3D" id="1.10.10.10">
    <property type="entry name" value="Winged helix-like DNA-binding domain superfamily/Winged helix DNA-binding domain"/>
    <property type="match status" value="1"/>
</dbReference>
<dbReference type="GO" id="GO:0003677">
    <property type="term" value="F:DNA binding"/>
    <property type="evidence" value="ECO:0007669"/>
    <property type="project" value="UniProtKB-KW"/>
</dbReference>
<dbReference type="GO" id="GO:0003700">
    <property type="term" value="F:DNA-binding transcription factor activity"/>
    <property type="evidence" value="ECO:0007669"/>
    <property type="project" value="InterPro"/>
</dbReference>